<organism evidence="1">
    <name type="scientific">Trypanosoma vivax (strain Y486)</name>
    <dbReference type="NCBI Taxonomy" id="1055687"/>
    <lineage>
        <taxon>Eukaryota</taxon>
        <taxon>Discoba</taxon>
        <taxon>Euglenozoa</taxon>
        <taxon>Kinetoplastea</taxon>
        <taxon>Metakinetoplastina</taxon>
        <taxon>Trypanosomatida</taxon>
        <taxon>Trypanosomatidae</taxon>
        <taxon>Trypanosoma</taxon>
        <taxon>Duttonella</taxon>
    </lineage>
</organism>
<protein>
    <submittedName>
        <fullName evidence="1">Uncharacterized protein</fullName>
    </submittedName>
</protein>
<accession>G0TVQ1</accession>
<dbReference type="VEuPathDB" id="TriTrypDB:TvY486_0502230"/>
<proteinExistence type="predicted"/>
<reference evidence="1" key="1">
    <citation type="journal article" date="2012" name="Proc. Natl. Acad. Sci. U.S.A.">
        <title>Antigenic diversity is generated by distinct evolutionary mechanisms in African trypanosome species.</title>
        <authorList>
            <person name="Jackson A.P."/>
            <person name="Berry A."/>
            <person name="Aslett M."/>
            <person name="Allison H.C."/>
            <person name="Burton P."/>
            <person name="Vavrova-Anderson J."/>
            <person name="Brown R."/>
            <person name="Browne H."/>
            <person name="Corton N."/>
            <person name="Hauser H."/>
            <person name="Gamble J."/>
            <person name="Gilderthorp R."/>
            <person name="Marcello L."/>
            <person name="McQuillan J."/>
            <person name="Otto T.D."/>
            <person name="Quail M.A."/>
            <person name="Sanders M.J."/>
            <person name="van Tonder A."/>
            <person name="Ginger M.L."/>
            <person name="Field M.C."/>
            <person name="Barry J.D."/>
            <person name="Hertz-Fowler C."/>
            <person name="Berriman M."/>
        </authorList>
    </citation>
    <scope>NUCLEOTIDE SEQUENCE</scope>
    <source>
        <strain evidence="1">Y486</strain>
    </source>
</reference>
<dbReference type="EMBL" id="HE573021">
    <property type="protein sequence ID" value="CCC48017.1"/>
    <property type="molecule type" value="Genomic_DNA"/>
</dbReference>
<gene>
    <name evidence="1" type="ORF">TVY486_0502230</name>
</gene>
<sequence length="204" mass="21975">MRSVRCASCFGAARCRSIHQWHSSAVSFTLRSCTTKTDAPGGDSQRRYQTLGDYLHRLPPGFRELLLWSPALAAGYFAFYKQSVYYLPSTRRRLLSRPSTVECSSFSKDNSVSAEHEISIDLDAGTGGTVRGVLLTVEDTDGSGERGAPPPVPPFGSGDAAALQRLRVVRDADSDEVVGYSAARVLPCVAGRGRTRLVGDSQSG</sequence>
<evidence type="ECO:0000313" key="1">
    <source>
        <dbReference type="EMBL" id="CCC48017.1"/>
    </source>
</evidence>
<dbReference type="OMA" id="QWHSSAV"/>
<dbReference type="AlphaFoldDB" id="G0TVQ1"/>
<name>G0TVQ1_TRYVY</name>